<protein>
    <submittedName>
        <fullName evidence="14">Spindle and kinetochore-associated protein 3 isoform X1</fullName>
    </submittedName>
</protein>
<keyword evidence="11" id="KW-0131">Cell cycle</keyword>
<keyword evidence="6" id="KW-0132">Cell division</keyword>
<dbReference type="PANTHER" id="PTHR48118">
    <property type="entry name" value="SPINDLE AND KINETOCHORE-ASSOCIATED PROTEIN 3"/>
    <property type="match status" value="1"/>
</dbReference>
<organism evidence="13 14">
    <name type="scientific">Microcaecilia unicolor</name>
    <dbReference type="NCBI Taxonomy" id="1415580"/>
    <lineage>
        <taxon>Eukaryota</taxon>
        <taxon>Metazoa</taxon>
        <taxon>Chordata</taxon>
        <taxon>Craniata</taxon>
        <taxon>Vertebrata</taxon>
        <taxon>Euteleostomi</taxon>
        <taxon>Amphibia</taxon>
        <taxon>Gymnophiona</taxon>
        <taxon>Siphonopidae</taxon>
        <taxon>Microcaecilia</taxon>
    </lineage>
</organism>
<evidence type="ECO:0000256" key="7">
    <source>
        <dbReference type="ARBA" id="ARBA00022701"/>
    </source>
</evidence>
<keyword evidence="12" id="KW-0137">Centromere</keyword>
<dbReference type="FunCoup" id="A0A6P7XSY9">
    <property type="interactions" value="596"/>
</dbReference>
<evidence type="ECO:0000256" key="8">
    <source>
        <dbReference type="ARBA" id="ARBA00022776"/>
    </source>
</evidence>
<dbReference type="GO" id="GO:0000278">
    <property type="term" value="P:mitotic cell cycle"/>
    <property type="evidence" value="ECO:0007669"/>
    <property type="project" value="TreeGrafter"/>
</dbReference>
<keyword evidence="4" id="KW-0158">Chromosome</keyword>
<evidence type="ECO:0000313" key="14">
    <source>
        <dbReference type="RefSeq" id="XP_030056161.1"/>
    </source>
</evidence>
<keyword evidence="9" id="KW-0995">Kinetochore</keyword>
<reference evidence="14" key="1">
    <citation type="submission" date="2025-08" db="UniProtKB">
        <authorList>
            <consortium name="RefSeq"/>
        </authorList>
    </citation>
    <scope>IDENTIFICATION</scope>
</reference>
<keyword evidence="7" id="KW-0493">Microtubule</keyword>
<dbReference type="OrthoDB" id="5987638at2759"/>
<dbReference type="RefSeq" id="XP_030056161.1">
    <property type="nucleotide sequence ID" value="XM_030200301.1"/>
</dbReference>
<keyword evidence="5" id="KW-0963">Cytoplasm</keyword>
<dbReference type="Proteomes" id="UP000515156">
    <property type="component" value="Chromosome 4"/>
</dbReference>
<evidence type="ECO:0000256" key="6">
    <source>
        <dbReference type="ARBA" id="ARBA00022618"/>
    </source>
</evidence>
<keyword evidence="13" id="KW-1185">Reference proteome</keyword>
<dbReference type="KEGG" id="muo:115468526"/>
<name>A0A6P7XSY9_9AMPH</name>
<dbReference type="AlphaFoldDB" id="A0A6P7XSY9"/>
<dbReference type="GO" id="GO:0007059">
    <property type="term" value="P:chromosome segregation"/>
    <property type="evidence" value="ECO:0007669"/>
    <property type="project" value="InterPro"/>
</dbReference>
<keyword evidence="8" id="KW-0498">Mitosis</keyword>
<dbReference type="InParanoid" id="A0A6P7XSY9"/>
<evidence type="ECO:0000256" key="5">
    <source>
        <dbReference type="ARBA" id="ARBA00022490"/>
    </source>
</evidence>
<dbReference type="CTD" id="221150"/>
<evidence type="ECO:0000256" key="4">
    <source>
        <dbReference type="ARBA" id="ARBA00022454"/>
    </source>
</evidence>
<dbReference type="GeneID" id="115468526"/>
<accession>A0A6P7XSY9</accession>
<evidence type="ECO:0000313" key="13">
    <source>
        <dbReference type="Proteomes" id="UP000515156"/>
    </source>
</evidence>
<evidence type="ECO:0000256" key="2">
    <source>
        <dbReference type="ARBA" id="ARBA00004629"/>
    </source>
</evidence>
<dbReference type="GO" id="GO:0005876">
    <property type="term" value="C:spindle microtubule"/>
    <property type="evidence" value="ECO:0007669"/>
    <property type="project" value="TreeGrafter"/>
</dbReference>
<dbReference type="GO" id="GO:0000940">
    <property type="term" value="C:outer kinetochore"/>
    <property type="evidence" value="ECO:0007669"/>
    <property type="project" value="InterPro"/>
</dbReference>
<comment type="subcellular location">
    <subcellularLocation>
        <location evidence="2">Chromosome</location>
        <location evidence="2">Centromere</location>
        <location evidence="2">Kinetochore</location>
    </subcellularLocation>
    <subcellularLocation>
        <location evidence="1">Cytoplasm</location>
        <location evidence="1">Cytoskeleton</location>
        <location evidence="1">Spindle</location>
    </subcellularLocation>
</comment>
<evidence type="ECO:0000256" key="9">
    <source>
        <dbReference type="ARBA" id="ARBA00022838"/>
    </source>
</evidence>
<evidence type="ECO:0000256" key="3">
    <source>
        <dbReference type="ARBA" id="ARBA00007716"/>
    </source>
</evidence>
<dbReference type="InterPro" id="IPR033341">
    <property type="entry name" value="SKA3"/>
</dbReference>
<keyword evidence="10" id="KW-0206">Cytoskeleton</keyword>
<dbReference type="Gene3D" id="6.10.250.1400">
    <property type="match status" value="1"/>
</dbReference>
<dbReference type="GO" id="GO:0051301">
    <property type="term" value="P:cell division"/>
    <property type="evidence" value="ECO:0007669"/>
    <property type="project" value="UniProtKB-KW"/>
</dbReference>
<sequence>MAVTAHFFEKLRALALTLEKETQHLEHAFNNDDLDFNGYEDESPMRILHDLHSEMRALKGSMQSTIDQTHSKAEEITEFLKTCKVVKQRIAVDLENIKELFEKYGYKLLSVEDQGKEQESGCDNPDTSDHEHLHKIDLEQIENKLPAHRDLPQTPQLSAFGLSHYQFHTRNVSNITALNGITAVKEEPNSIQVPEDRPELVMPRTPKCTLYMDDDALLESCFPKLEPFSVGEYHMKLNDDYTMALIKRAQESKNVPEGKGTNVHAERPAFFHDITTPVPSSQLSHMSGADNINSPLPPIFCTPGIKIHKKENIKPVETLETAHPSNDELTPPAPSFQTQCLQNETVISDYERMLQTPQHPEMASSLTDILKMSEYERMLQTPQRPEMASSLMTDILKVLPNYYRNIKTPTPVKIESIKGAVTRQEGKFNSKHIDKENVGSTGFIKCDD</sequence>
<comment type="similarity">
    <text evidence="3">Belongs to the SKA3 family.</text>
</comment>
<evidence type="ECO:0000256" key="11">
    <source>
        <dbReference type="ARBA" id="ARBA00023306"/>
    </source>
</evidence>
<dbReference type="PANTHER" id="PTHR48118:SF1">
    <property type="entry name" value="SPINDLE AND KINETOCHORE-ASSOCIATED PROTEIN 3"/>
    <property type="match status" value="1"/>
</dbReference>
<gene>
    <name evidence="14" type="primary">SKA3</name>
</gene>
<evidence type="ECO:0000256" key="12">
    <source>
        <dbReference type="ARBA" id="ARBA00023328"/>
    </source>
</evidence>
<proteinExistence type="inferred from homology"/>
<evidence type="ECO:0000256" key="1">
    <source>
        <dbReference type="ARBA" id="ARBA00004186"/>
    </source>
</evidence>
<evidence type="ECO:0000256" key="10">
    <source>
        <dbReference type="ARBA" id="ARBA00023212"/>
    </source>
</evidence>